<dbReference type="GO" id="GO:0005737">
    <property type="term" value="C:cytoplasm"/>
    <property type="evidence" value="ECO:0007669"/>
    <property type="project" value="InterPro"/>
</dbReference>
<keyword evidence="4" id="KW-0378">Hydrolase</keyword>
<dbReference type="PANTHER" id="PTHR11963">
    <property type="entry name" value="LEUCINE AMINOPEPTIDASE-RELATED"/>
    <property type="match status" value="1"/>
</dbReference>
<dbReference type="Pfam" id="PF00883">
    <property type="entry name" value="Peptidase_M17"/>
    <property type="match status" value="1"/>
</dbReference>
<proteinExistence type="inferred from homology"/>
<dbReference type="AlphaFoldDB" id="A0A4P7AJZ8"/>
<evidence type="ECO:0000256" key="4">
    <source>
        <dbReference type="ARBA" id="ARBA00022801"/>
    </source>
</evidence>
<evidence type="ECO:0000256" key="5">
    <source>
        <dbReference type="ARBA" id="ARBA00033172"/>
    </source>
</evidence>
<evidence type="ECO:0000313" key="10">
    <source>
        <dbReference type="EMBL" id="QBQ08158.1"/>
    </source>
</evidence>
<evidence type="ECO:0000256" key="1">
    <source>
        <dbReference type="ARBA" id="ARBA00009528"/>
    </source>
</evidence>
<comment type="function">
    <text evidence="6">Presumably involved in the processing and regular turnover of intracellular proteins. Catalyzes the removal of unsubstituted N-terminal amino acids from various peptides.</text>
</comment>
<protein>
    <recommendedName>
        <fullName evidence="7">Probable cytosol aminopeptidase</fullName>
    </recommendedName>
    <alternativeName>
        <fullName evidence="8">Leucine aminopeptidase</fullName>
    </alternativeName>
    <alternativeName>
        <fullName evidence="5">Leucyl aminopeptidase</fullName>
    </alternativeName>
</protein>
<evidence type="ECO:0000256" key="3">
    <source>
        <dbReference type="ARBA" id="ARBA00022670"/>
    </source>
</evidence>
<dbReference type="Gene3D" id="3.40.630.10">
    <property type="entry name" value="Zn peptidases"/>
    <property type="match status" value="1"/>
</dbReference>
<dbReference type="OrthoDB" id="9809354at2"/>
<dbReference type="EMBL" id="CP038013">
    <property type="protein sequence ID" value="QBQ08158.1"/>
    <property type="molecule type" value="Genomic_DNA"/>
</dbReference>
<dbReference type="PROSITE" id="PS00631">
    <property type="entry name" value="CYTOSOL_AP"/>
    <property type="match status" value="1"/>
</dbReference>
<evidence type="ECO:0000256" key="6">
    <source>
        <dbReference type="ARBA" id="ARBA00049972"/>
    </source>
</evidence>
<feature type="domain" description="Cytosol aminopeptidase" evidence="9">
    <location>
        <begin position="300"/>
        <end position="307"/>
    </location>
</feature>
<reference evidence="10 11" key="1">
    <citation type="submission" date="2019-03" db="EMBL/GenBank/DDBJ databases">
        <title>Complete genome sequence of Spiroplasma gladiatoris TG-1 (DSM 22552).</title>
        <authorList>
            <person name="Lin Y.-C."/>
            <person name="Chou L."/>
            <person name="Kuo C.-H."/>
        </authorList>
    </citation>
    <scope>NUCLEOTIDE SEQUENCE [LARGE SCALE GENOMIC DNA]</scope>
    <source>
        <strain evidence="10 11">TG-1</strain>
    </source>
</reference>
<dbReference type="GO" id="GO:0006508">
    <property type="term" value="P:proteolysis"/>
    <property type="evidence" value="ECO:0007669"/>
    <property type="project" value="UniProtKB-KW"/>
</dbReference>
<dbReference type="CDD" id="cd00433">
    <property type="entry name" value="Peptidase_M17"/>
    <property type="match status" value="1"/>
</dbReference>
<dbReference type="RefSeq" id="WP_134298259.1">
    <property type="nucleotide sequence ID" value="NZ_CP038013.1"/>
</dbReference>
<evidence type="ECO:0000256" key="7">
    <source>
        <dbReference type="ARBA" id="ARBA00050021"/>
    </source>
</evidence>
<dbReference type="InterPro" id="IPR011356">
    <property type="entry name" value="Leucine_aapep/pepB"/>
</dbReference>
<evidence type="ECO:0000256" key="2">
    <source>
        <dbReference type="ARBA" id="ARBA00022438"/>
    </source>
</evidence>
<gene>
    <name evidence="10" type="ORF">SGLAD_v1c09590</name>
</gene>
<keyword evidence="2 10" id="KW-0031">Aminopeptidase</keyword>
<keyword evidence="3" id="KW-0645">Protease</keyword>
<sequence length="445" mass="48884">MISTNKKNYEITLKAITKDSKVNSVVVLESGASTLVSEDKTIYYCLDSKIDMRGLANLISSIIVSAKYDLNIDIDSFLEILENKEEAFQIIVEQILFVTHKPFEMKSEESKQKSFNLLFDSKYQAIYDSSEIKLEFVNFARDLQDLPPNVGTSVEIAKRIKEKAEKIDGIKVTIMGRKEADKLGMGSFLSVNDGSYVEGQIVVLEYCSDESLMKTAYVGKGITFDSGGYNLKPSSSMVGMKFDMSGCAIVSSTVMALAKAKAKANVVSVGMLTDNRIGGHATLTESIVKTMNGQTIEIGNTDAEGRLVLVDGMTYAIRKLNAQRLVTVATLTGAMIFSLGRWFTGTFTNNEDFLNEFNEAAKKANEPVWNLPLIKEHLKVMQSSKIADLSNTGNIREAGSSTAAAFLNAFSEEKPYIHLDIALTADSDGRGLAPMTRTLFELLNK</sequence>
<dbReference type="Proteomes" id="UP000294309">
    <property type="component" value="Chromosome"/>
</dbReference>
<keyword evidence="11" id="KW-1185">Reference proteome</keyword>
<dbReference type="InterPro" id="IPR000819">
    <property type="entry name" value="Peptidase_M17_C"/>
</dbReference>
<accession>A0A4P7AJZ8</accession>
<dbReference type="PANTHER" id="PTHR11963:SF23">
    <property type="entry name" value="CYTOSOL AMINOPEPTIDASE"/>
    <property type="match status" value="1"/>
</dbReference>
<name>A0A4P7AJZ8_9MOLU</name>
<dbReference type="SUPFAM" id="SSF53187">
    <property type="entry name" value="Zn-dependent exopeptidases"/>
    <property type="match status" value="1"/>
</dbReference>
<comment type="similarity">
    <text evidence="1">Belongs to the peptidase M17 family.</text>
</comment>
<evidence type="ECO:0000313" key="11">
    <source>
        <dbReference type="Proteomes" id="UP000294309"/>
    </source>
</evidence>
<evidence type="ECO:0000259" key="9">
    <source>
        <dbReference type="PROSITE" id="PS00631"/>
    </source>
</evidence>
<dbReference type="PRINTS" id="PR00481">
    <property type="entry name" value="LAMNOPPTDASE"/>
</dbReference>
<evidence type="ECO:0000256" key="8">
    <source>
        <dbReference type="ARBA" id="ARBA00050061"/>
    </source>
</evidence>
<organism evidence="10 11">
    <name type="scientific">Spiroplasma gladiatoris</name>
    <dbReference type="NCBI Taxonomy" id="2143"/>
    <lineage>
        <taxon>Bacteria</taxon>
        <taxon>Bacillati</taxon>
        <taxon>Mycoplasmatota</taxon>
        <taxon>Mollicutes</taxon>
        <taxon>Entomoplasmatales</taxon>
        <taxon>Spiroplasmataceae</taxon>
        <taxon>Spiroplasma</taxon>
    </lineage>
</organism>
<dbReference type="GO" id="GO:0030145">
    <property type="term" value="F:manganese ion binding"/>
    <property type="evidence" value="ECO:0007669"/>
    <property type="project" value="InterPro"/>
</dbReference>
<dbReference type="KEGG" id="sgq:SGLAD_v1c09590"/>
<dbReference type="GO" id="GO:0070006">
    <property type="term" value="F:metalloaminopeptidase activity"/>
    <property type="evidence" value="ECO:0007669"/>
    <property type="project" value="InterPro"/>
</dbReference>